<organism evidence="12 13">
    <name type="scientific">Perkinsus olseni</name>
    <name type="common">Perkinsus atlanticus</name>
    <dbReference type="NCBI Taxonomy" id="32597"/>
    <lineage>
        <taxon>Eukaryota</taxon>
        <taxon>Sar</taxon>
        <taxon>Alveolata</taxon>
        <taxon>Perkinsozoa</taxon>
        <taxon>Perkinsea</taxon>
        <taxon>Perkinsida</taxon>
        <taxon>Perkinsidae</taxon>
        <taxon>Perkinsus</taxon>
    </lineage>
</organism>
<dbReference type="Gene3D" id="2.130.10.10">
    <property type="entry name" value="YVTN repeat-like/Quinoprotein amine dehydrogenase"/>
    <property type="match status" value="2"/>
</dbReference>
<comment type="similarity">
    <text evidence="1">Belongs to the DDB1 family.</text>
</comment>
<dbReference type="PANTHER" id="PTHR45748">
    <property type="entry name" value="1-PHOSPHATIDYLINOSITOL 3-PHOSPHATE 5-KINASE-RELATED"/>
    <property type="match status" value="1"/>
</dbReference>
<keyword evidence="7" id="KW-0808">Transferase</keyword>
<feature type="region of interest" description="Disordered" evidence="8">
    <location>
        <begin position="2834"/>
        <end position="2855"/>
    </location>
</feature>
<keyword evidence="13" id="KW-1185">Reference proteome</keyword>
<feature type="region of interest" description="Disordered" evidence="8">
    <location>
        <begin position="1393"/>
        <end position="1449"/>
    </location>
</feature>
<keyword evidence="7" id="KW-0547">Nucleotide-binding</keyword>
<dbReference type="SMART" id="SM00064">
    <property type="entry name" value="FYVE"/>
    <property type="match status" value="1"/>
</dbReference>
<dbReference type="GO" id="GO:0008270">
    <property type="term" value="F:zinc ion binding"/>
    <property type="evidence" value="ECO:0007669"/>
    <property type="project" value="UniProtKB-KW"/>
</dbReference>
<feature type="compositionally biased region" description="Polar residues" evidence="8">
    <location>
        <begin position="2834"/>
        <end position="2845"/>
    </location>
</feature>
<feature type="domain" description="FYVE-type" evidence="10">
    <location>
        <begin position="1456"/>
        <end position="1509"/>
    </location>
</feature>
<evidence type="ECO:0000256" key="2">
    <source>
        <dbReference type="ARBA" id="ARBA00014577"/>
    </source>
</evidence>
<protein>
    <recommendedName>
        <fullName evidence="2">DNA damage-binding protein 1</fullName>
    </recommendedName>
</protein>
<evidence type="ECO:0000259" key="11">
    <source>
        <dbReference type="PROSITE" id="PS51455"/>
    </source>
</evidence>
<keyword evidence="9" id="KW-0732">Signal</keyword>
<dbReference type="GO" id="GO:0006508">
    <property type="term" value="P:proteolysis"/>
    <property type="evidence" value="ECO:0007669"/>
    <property type="project" value="UniProtKB-KW"/>
</dbReference>
<dbReference type="InterPro" id="IPR002498">
    <property type="entry name" value="PInositol-4-P-4/5-kinase_core"/>
</dbReference>
<keyword evidence="5" id="KW-0862">Zinc</keyword>
<feature type="region of interest" description="Disordered" evidence="8">
    <location>
        <begin position="1659"/>
        <end position="1702"/>
    </location>
</feature>
<dbReference type="InterPro" id="IPR027409">
    <property type="entry name" value="GroEL-like_apical_dom_sf"/>
</dbReference>
<dbReference type="Gene3D" id="3.30.40.10">
    <property type="entry name" value="Zinc/RING finger domain, C3HC4 (zinc finger)"/>
    <property type="match status" value="1"/>
</dbReference>
<dbReference type="Pfam" id="PF03178">
    <property type="entry name" value="CPSF_A"/>
    <property type="match status" value="1"/>
</dbReference>
<evidence type="ECO:0000256" key="7">
    <source>
        <dbReference type="PROSITE-ProRule" id="PRU00781"/>
    </source>
</evidence>
<feature type="compositionally biased region" description="Acidic residues" evidence="8">
    <location>
        <begin position="2613"/>
        <end position="2626"/>
    </location>
</feature>
<keyword evidence="12" id="KW-0645">Protease</keyword>
<proteinExistence type="inferred from homology"/>
<dbReference type="GO" id="GO:0005524">
    <property type="term" value="F:ATP binding"/>
    <property type="evidence" value="ECO:0007669"/>
    <property type="project" value="UniProtKB-UniRule"/>
</dbReference>
<feature type="region of interest" description="Disordered" evidence="8">
    <location>
        <begin position="1347"/>
        <end position="1371"/>
    </location>
</feature>
<dbReference type="GO" id="GO:0005634">
    <property type="term" value="C:nucleus"/>
    <property type="evidence" value="ECO:0007669"/>
    <property type="project" value="InterPro"/>
</dbReference>
<dbReference type="InterPro" id="IPR027484">
    <property type="entry name" value="PInositol-4-P-5-kinase_N"/>
</dbReference>
<feature type="compositionally biased region" description="Basic and acidic residues" evidence="8">
    <location>
        <begin position="2592"/>
        <end position="2612"/>
    </location>
</feature>
<feature type="compositionally biased region" description="Basic and acidic residues" evidence="8">
    <location>
        <begin position="1600"/>
        <end position="1611"/>
    </location>
</feature>
<dbReference type="SUPFAM" id="SSF56104">
    <property type="entry name" value="SAICAR synthase-like"/>
    <property type="match status" value="1"/>
</dbReference>
<dbReference type="Gene3D" id="3.30.800.10">
    <property type="entry name" value="Phosphatidylinositol Phosphate Kinase II Beta"/>
    <property type="match status" value="1"/>
</dbReference>
<dbReference type="Pfam" id="PF01504">
    <property type="entry name" value="PIP5K"/>
    <property type="match status" value="1"/>
</dbReference>
<feature type="region of interest" description="Disordered" evidence="8">
    <location>
        <begin position="2589"/>
        <end position="2644"/>
    </location>
</feature>
<dbReference type="Gene3D" id="3.50.7.10">
    <property type="entry name" value="GroEL"/>
    <property type="match status" value="1"/>
</dbReference>
<keyword evidence="4 6" id="KW-0863">Zinc-finger</keyword>
<accession>A0A7J6RB57</accession>
<sequence>MFYKLTLLDSSLVTSLCAVGQSAVVVAKGSRVEYWKTPTRSTDEGDDAADAAAGTLASLDETKLVRASVRDLSSEVRHLSCSGDDLILALCVCGTVVGLRIVTESSCVLTVVEFRAPRPNQVATGMGSALQDQLTAPMYVFPVAAAEGGRSFATLDTVGHLVFYAPPGGTAAEGEDESMGIYGEAHGKTEELVRMDKIVEQSNVVVFDAKPLEAASGLACLVKWQATDGSERIEEGVVRYMWDAGQSHSVIARSVQDSAFCEPVADGKCAVATTGSALAIIDFATPESDPTIIPLPTGASATALLAFRDGFMCVLTSGAVHIYSGSEGLSSAVMALDATQPVRMMTWVPTLDSAVALCGDGPQLLRLLNPVTGEIPPEYAIENQDEEMASLGPITDLKMVSMLDRQATSQTALPDGTTAIGSPNGSNGVTPGHCQPACLVLSGRGQHSQLRALGYGVGMLKLGSTPLPGRATAIFTIEDEVRTKYMLISFVDVTLVLKLTSSGVAEVPPGEAEFVTGLPTVFAYQGVQVTPAECKLVPRGGDWHPPRGCRIAAACWDGGSLILVALADGEVRHRGRVVGLAVDAPGLVNEVGSFDTDTEIMTVSAANGLVALCTRGSKVALYRYEEQQQQQGAEGQLSFQALTVANVSSTVESLHINCMGGLHSLYLGLTNGVLMKYSVDPDVGSLGRQRSRFLGPKPVRQITTLPDETTVALGASLFICRAAASPGEDWCVPTTGCGVDVPVFLAPYVTEACPTGGVVYICDQDAGSSSMVLGSLLLPLEGHWVGFHDLLKPVTLGRTGRRIVVLDSHPEGEPGEFVIAVLARDSAAKGTADDEGSVLHLVGGRTFTMLATLKFPSNEECLCVCPVVSKTALVSQQPPVLAVGIHRGGTEEGEADSYSIRLYTYFELEPAPMTHRRYELQLAKEQPTEAAIITMTAHGDGGGLLVSLANGTVALYNFRDRLQLTRQSWIKTEPPIWLRCEHDEKCPDRVYSAARSRGGLQLHGIRKRDWSIQPLCREFGGQLGAQFASACVFDRDTVIVGDKRGGLTTMRVPGHIAADEKSDLAGYPMRMPLEISACFEPLAHITLGCDIPTALCAVETSLLGALPQCVVYATVRGSIGVLVPLPDHGGAMSGGPWKQQAQGGNIESFADSPQFLSYLEGLFRSCVCPTRPNQRQPLQPPSAGVIDGDMCEQLIGLDGSSLNPSVQRALLEAGMLPEGEPQGVADQIAASLDNLRGLRSKLSMLVRVGYGVTEERSFGLNSVLVHSMADSDDGGGRGSGHGSGSPSVDVRIYDAEGNLKETPYRGGSGGLPRGISTSSSAPHITGLVSRRMQAPPPVITEASHLTLSPIPDDTNEGSEVASDQESVVGSEHTLKGRLKTWWKRTARSVLGVVGTPQGRRSRRSSFGQAVPAAAESSSSSSSHQPSETHHPICNSPPYRSQPVLDGGDQRSLWMPDDKCTACFGCSRTFHAFRRKHHCRICGRIFCYRCSNHFIEGQHRVCDHCHAAMLQHSPDAQRLLARGEEGVALQMMPPLDTLVSSPRSPLSYSSRARERAWSMTMARLGESRGSDASESTGRKRQRSSNLGLHSPEFSVSEGEESEARSEYSARVDDTEVSASIWAHALTTFSVRSAPAADQQALSSPLENLFEGRDDFAGLEELDLEAPQRSVSETRVHSPGTQEEDSLPQGEAAATPSSRGDAQRGELRHAMLEHWKWTVRECCKACMAEFFTEDNYEVIMDLAWQAVEGIQDKLLPLAEGGGGGPGGGGGGENNMNILKLVKVRTLTGSDYDSGTTTPSLAPSYYLRGAMFHHNVANSDMPLWRVNAGILCIEGSIEFDAPSKSGYIPMDFLRAQEQSYIDIVVRKIVSVGGPATPVEILLCGGRVTRRALDALMEAGVSVCVHVPKHNLELAASAAGGVVLAGMDVLSVAHAQHMTHVVGVAQQWKIVPNDNPPMEGRVPLRSVNMVIKGGSNSRLATLCLKTVGHRSADRFLHKAARVCTKWAVKVGYAVLTQTEFFQDTFIDEHHASCHPLSSSPSLSRCTRMPLDMIVPASNNIDHVKRLQQYSWEEGDSQSLPAMVYMVGQAEKYASHPKPHTFGMYSDRDPQDKIHASDITLAEYVVRRIMGGGGSLGDARSSGDTVHVPITGASALCWQHCHGRVIVRAERWSGEQVLSYMQNTSTETTEAGFDIDTWRYCRVCSRNVTPRVKLTKDGSRISLGKFLELFFHNYTATTDPRALLHLPDALDCCPHSVFRDHVHLFACRGAKKICSFEWRSAPCHSLVLSRDTSAYWGRDDCCTKAEDIRLLRDLALDFARGVRKLISELERSVLEWGLWECRAVSKRALEGIKAIESTLHAMLAFVVAAPTDRGDSLVLNSVRYEIFSACRSISHRVLECLQPLTDGVDKTGETGVSSPKVPPETEKDAQGPSSYAATLPEAEARLGSKSRLTRVASVPSTDAVPSVATALRGRSTSAPCVVGLPEEDQKGRVRRSVRELAVFAGQACAGIYQRVNEVREVIKPQEAKLTLHKPGDLACVVVDDDDVGSWVAYALASEQMRTKMRQLTQEFLNTSEGCPVCREEAWCAGNPLTTEDLMNHPELRTEPKLPPQLRDRDGDDDGNGDSDEGSDSDWPTCTAGSGPRSYRTASGRGLSEAEALWVKTALLAGPEGATGDVSPHADIEFSNEKHSWEVRVYYALQWHAFRHWMCGGDLEFVRSVRHTRRLRPAGGKSGASFYVSHNGRYIFKALKAREQDFIEENGEALFWYDAKRIFQNMPTTLIELYGMFTVTHKQAGGRQYRRTFIVMRHLEHHLSASQRQDLLLFDLKGVGPKRAFREATSSGVDGSASSDEAAPVVASSDPVQGPDVVLWDQNFREWTRGLPLTLSPEDYLYLDSAVRNDTYFLSKLYIVDYSLLLMLHRAPDNAGGGAFRRQRIHAPHECRAPSEDSPCSLACGPDLGPLQVSFGMIDYFRPYTWEKQLETLLKTAMSAGNSLAHARGGGPSNGSPVAAAPDPEAASLLIPPMASSDAAASESGGVQASGPVEVPLVRNASVDARRLMNELWGPRFSRLDVAPTVIHPEDYAKRFGRAITSFFVPQTLSQQP</sequence>
<dbReference type="SUPFAM" id="SSF52029">
    <property type="entry name" value="GroEL apical domain-like"/>
    <property type="match status" value="1"/>
</dbReference>
<keyword evidence="3" id="KW-0479">Metal-binding</keyword>
<dbReference type="SMART" id="SM00330">
    <property type="entry name" value="PIPKc"/>
    <property type="match status" value="1"/>
</dbReference>
<dbReference type="Pfam" id="PF01363">
    <property type="entry name" value="FYVE"/>
    <property type="match status" value="1"/>
</dbReference>
<dbReference type="EMBL" id="JABANO010026833">
    <property type="protein sequence ID" value="KAF4717835.1"/>
    <property type="molecule type" value="Genomic_DNA"/>
</dbReference>
<dbReference type="GO" id="GO:0003676">
    <property type="term" value="F:nucleic acid binding"/>
    <property type="evidence" value="ECO:0007669"/>
    <property type="project" value="InterPro"/>
</dbReference>
<dbReference type="Pfam" id="PF23726">
    <property type="entry name" value="Beta-prop_RSE1_2nd"/>
    <property type="match status" value="1"/>
</dbReference>
<dbReference type="PANTHER" id="PTHR45748:SF7">
    <property type="entry name" value="1-PHOSPHATIDYLINOSITOL 3-PHOSPHATE 5-KINASE-RELATED"/>
    <property type="match status" value="1"/>
</dbReference>
<dbReference type="InterPro" id="IPR011011">
    <property type="entry name" value="Znf_FYVE_PHD"/>
</dbReference>
<comment type="caution">
    <text evidence="12">The sequence shown here is derived from an EMBL/GenBank/DDBJ whole genome shotgun (WGS) entry which is preliminary data.</text>
</comment>
<evidence type="ECO:0000313" key="12">
    <source>
        <dbReference type="EMBL" id="KAF4717835.1"/>
    </source>
</evidence>
<dbReference type="InterPro" id="IPR017455">
    <property type="entry name" value="Znf_FYVE-rel"/>
</dbReference>
<dbReference type="SUPFAM" id="SSF50998">
    <property type="entry name" value="Quinoprotein alcohol dehydrogenase-like"/>
    <property type="match status" value="1"/>
</dbReference>
<evidence type="ECO:0000256" key="3">
    <source>
        <dbReference type="ARBA" id="ARBA00022723"/>
    </source>
</evidence>
<feature type="region of interest" description="Disordered" evidence="8">
    <location>
        <begin position="1563"/>
        <end position="1611"/>
    </location>
</feature>
<feature type="signal peptide" evidence="9">
    <location>
        <begin position="1"/>
        <end position="22"/>
    </location>
</feature>
<evidence type="ECO:0000313" key="13">
    <source>
        <dbReference type="Proteomes" id="UP000553632"/>
    </source>
</evidence>
<feature type="region of interest" description="Disordered" evidence="8">
    <location>
        <begin position="2404"/>
        <end position="2429"/>
    </location>
</feature>
<dbReference type="GO" id="GO:0008233">
    <property type="term" value="F:peptidase activity"/>
    <property type="evidence" value="ECO:0007669"/>
    <property type="project" value="UniProtKB-KW"/>
</dbReference>
<dbReference type="InterPro" id="IPR013083">
    <property type="entry name" value="Znf_RING/FYVE/PHD"/>
</dbReference>
<dbReference type="Gene3D" id="3.30.810.10">
    <property type="entry name" value="2-Layer Sandwich"/>
    <property type="match status" value="1"/>
</dbReference>
<evidence type="ECO:0000256" key="5">
    <source>
        <dbReference type="ARBA" id="ARBA00022833"/>
    </source>
</evidence>
<feature type="domain" description="PIPK" evidence="11">
    <location>
        <begin position="2627"/>
        <end position="3013"/>
    </location>
</feature>
<dbReference type="GO" id="GO:0052742">
    <property type="term" value="F:phosphatidylinositol kinase activity"/>
    <property type="evidence" value="ECO:0007669"/>
    <property type="project" value="InterPro"/>
</dbReference>
<keyword evidence="7" id="KW-0067">ATP-binding</keyword>
<dbReference type="SUPFAM" id="SSF57903">
    <property type="entry name" value="FYVE/PHD zinc finger"/>
    <property type="match status" value="1"/>
</dbReference>
<evidence type="ECO:0000256" key="9">
    <source>
        <dbReference type="SAM" id="SignalP"/>
    </source>
</evidence>
<evidence type="ECO:0000259" key="10">
    <source>
        <dbReference type="PROSITE" id="PS50178"/>
    </source>
</evidence>
<gene>
    <name evidence="12" type="primary">UBP15_10</name>
    <name evidence="12" type="ORF">FOZ63_026894</name>
</gene>
<dbReference type="InterPro" id="IPR000306">
    <property type="entry name" value="Znf_FYVE"/>
</dbReference>
<reference evidence="12 13" key="1">
    <citation type="submission" date="2020-04" db="EMBL/GenBank/DDBJ databases">
        <title>Perkinsus olseni comparative genomics.</title>
        <authorList>
            <person name="Bogema D.R."/>
        </authorList>
    </citation>
    <scope>NUCLEOTIDE SEQUENCE [LARGE SCALE GENOMIC DNA]</scope>
    <source>
        <strain evidence="12 13">ATCC PRA-207</strain>
    </source>
</reference>
<dbReference type="Proteomes" id="UP000553632">
    <property type="component" value="Unassembled WGS sequence"/>
</dbReference>
<dbReference type="InterPro" id="IPR015943">
    <property type="entry name" value="WD40/YVTN_repeat-like_dom_sf"/>
</dbReference>
<dbReference type="InterPro" id="IPR027483">
    <property type="entry name" value="PInositol-4-P-4/5-kinase_C_sf"/>
</dbReference>
<name>A0A7J6RB57_PEROL</name>
<dbReference type="PROSITE" id="PS51455">
    <property type="entry name" value="PIPK"/>
    <property type="match status" value="1"/>
</dbReference>
<dbReference type="PROSITE" id="PS50178">
    <property type="entry name" value="ZF_FYVE"/>
    <property type="match status" value="1"/>
</dbReference>
<evidence type="ECO:0000256" key="8">
    <source>
        <dbReference type="SAM" id="MobiDB-lite"/>
    </source>
</evidence>
<keyword evidence="12" id="KW-0378">Hydrolase</keyword>
<feature type="chain" id="PRO_5029607865" description="DNA damage-binding protein 1" evidence="9">
    <location>
        <begin position="23"/>
        <end position="3099"/>
    </location>
</feature>
<evidence type="ECO:0000256" key="1">
    <source>
        <dbReference type="ARBA" id="ARBA00007453"/>
    </source>
</evidence>
<evidence type="ECO:0000256" key="6">
    <source>
        <dbReference type="PROSITE-ProRule" id="PRU00091"/>
    </source>
</evidence>
<dbReference type="InterPro" id="IPR004871">
    <property type="entry name" value="RSE1/DDB1/CPSF1_C"/>
</dbReference>
<dbReference type="InterPro" id="IPR011047">
    <property type="entry name" value="Quinoprotein_ADH-like_sf"/>
</dbReference>
<evidence type="ECO:0000256" key="4">
    <source>
        <dbReference type="ARBA" id="ARBA00022771"/>
    </source>
</evidence>
<dbReference type="GO" id="GO:0046488">
    <property type="term" value="P:phosphatidylinositol metabolic process"/>
    <property type="evidence" value="ECO:0007669"/>
    <property type="project" value="UniProtKB-UniRule"/>
</dbReference>
<keyword evidence="7" id="KW-0418">Kinase</keyword>
<dbReference type="InterPro" id="IPR058543">
    <property type="entry name" value="Beta-prop_RSE1/DDB1/CPSF1_2nd"/>
</dbReference>